<feature type="region of interest" description="Disordered" evidence="7">
    <location>
        <begin position="190"/>
        <end position="221"/>
    </location>
</feature>
<dbReference type="GO" id="GO:0004519">
    <property type="term" value="F:endonuclease activity"/>
    <property type="evidence" value="ECO:0007669"/>
    <property type="project" value="UniProtKB-KW"/>
</dbReference>
<dbReference type="GO" id="GO:0016787">
    <property type="term" value="F:hydrolase activity"/>
    <property type="evidence" value="ECO:0007669"/>
    <property type="project" value="UniProtKB-KW"/>
</dbReference>
<organism evidence="11">
    <name type="scientific">Tanacetum cinerariifolium</name>
    <name type="common">Dalmatian daisy</name>
    <name type="synonym">Chrysanthemum cinerariifolium</name>
    <dbReference type="NCBI Taxonomy" id="118510"/>
    <lineage>
        <taxon>Eukaryota</taxon>
        <taxon>Viridiplantae</taxon>
        <taxon>Streptophyta</taxon>
        <taxon>Embryophyta</taxon>
        <taxon>Tracheophyta</taxon>
        <taxon>Spermatophyta</taxon>
        <taxon>Magnoliopsida</taxon>
        <taxon>eudicotyledons</taxon>
        <taxon>Gunneridae</taxon>
        <taxon>Pentapetalae</taxon>
        <taxon>asterids</taxon>
        <taxon>campanulids</taxon>
        <taxon>Asterales</taxon>
        <taxon>Asteraceae</taxon>
        <taxon>Asteroideae</taxon>
        <taxon>Anthemideae</taxon>
        <taxon>Anthemidinae</taxon>
        <taxon>Tanacetum</taxon>
    </lineage>
</organism>
<reference evidence="11" key="1">
    <citation type="journal article" date="2019" name="Sci. Rep.">
        <title>Draft genome of Tanacetum cinerariifolium, the natural source of mosquito coil.</title>
        <authorList>
            <person name="Yamashiro T."/>
            <person name="Shiraishi A."/>
            <person name="Satake H."/>
            <person name="Nakayama K."/>
        </authorList>
    </citation>
    <scope>NUCLEOTIDE SEQUENCE</scope>
</reference>
<evidence type="ECO:0000256" key="4">
    <source>
        <dbReference type="ARBA" id="ARBA00022759"/>
    </source>
</evidence>
<dbReference type="InterPro" id="IPR043502">
    <property type="entry name" value="DNA/RNA_pol_sf"/>
</dbReference>
<dbReference type="AlphaFoldDB" id="A0A6L2LX25"/>
<protein>
    <submittedName>
        <fullName evidence="11">Reverse transcriptase domain-containing protein</fullName>
    </submittedName>
</protein>
<evidence type="ECO:0000256" key="7">
    <source>
        <dbReference type="SAM" id="MobiDB-lite"/>
    </source>
</evidence>
<dbReference type="Gene3D" id="3.10.10.10">
    <property type="entry name" value="HIV Type 1 Reverse Transcriptase, subunit A, domain 1"/>
    <property type="match status" value="2"/>
</dbReference>
<dbReference type="InterPro" id="IPR000477">
    <property type="entry name" value="RT_dom"/>
</dbReference>
<keyword evidence="2" id="KW-0548">Nucleotidyltransferase</keyword>
<dbReference type="GO" id="GO:0003964">
    <property type="term" value="F:RNA-directed DNA polymerase activity"/>
    <property type="evidence" value="ECO:0007669"/>
    <property type="project" value="UniProtKB-KW"/>
</dbReference>
<feature type="compositionally biased region" description="Low complexity" evidence="7">
    <location>
        <begin position="193"/>
        <end position="218"/>
    </location>
</feature>
<dbReference type="CDD" id="cd09274">
    <property type="entry name" value="RNase_HI_RT_Ty3"/>
    <property type="match status" value="1"/>
</dbReference>
<feature type="domain" description="Reverse transcriptase" evidence="8">
    <location>
        <begin position="602"/>
        <end position="677"/>
    </location>
</feature>
<keyword evidence="5" id="KW-0378">Hydrolase</keyword>
<dbReference type="PANTHER" id="PTHR35046">
    <property type="entry name" value="ZINC KNUCKLE (CCHC-TYPE) FAMILY PROTEIN"/>
    <property type="match status" value="1"/>
</dbReference>
<evidence type="ECO:0000256" key="6">
    <source>
        <dbReference type="ARBA" id="ARBA00022918"/>
    </source>
</evidence>
<dbReference type="EMBL" id="BKCJ010005069">
    <property type="protein sequence ID" value="GEU64715.1"/>
    <property type="molecule type" value="Genomic_DNA"/>
</dbReference>
<gene>
    <name evidence="11" type="ORF">Tci_036693</name>
</gene>
<dbReference type="CDD" id="cd01647">
    <property type="entry name" value="RT_LTR"/>
    <property type="match status" value="2"/>
</dbReference>
<evidence type="ECO:0000256" key="2">
    <source>
        <dbReference type="ARBA" id="ARBA00022695"/>
    </source>
</evidence>
<evidence type="ECO:0000256" key="5">
    <source>
        <dbReference type="ARBA" id="ARBA00022801"/>
    </source>
</evidence>
<dbReference type="Pfam" id="PF17917">
    <property type="entry name" value="RT_RNaseH"/>
    <property type="match status" value="2"/>
</dbReference>
<keyword evidence="3" id="KW-0540">Nuclease</keyword>
<accession>A0A6L2LX25</accession>
<evidence type="ECO:0000313" key="11">
    <source>
        <dbReference type="EMBL" id="GEU64715.1"/>
    </source>
</evidence>
<feature type="domain" description="Reverse transcriptase RNase H-like" evidence="9">
    <location>
        <begin position="733"/>
        <end position="785"/>
    </location>
</feature>
<name>A0A6L2LX25_TANCI</name>
<proteinExistence type="predicted"/>
<dbReference type="InterPro" id="IPR041577">
    <property type="entry name" value="RT_RNaseH_2"/>
</dbReference>
<dbReference type="Gene3D" id="3.30.70.270">
    <property type="match status" value="2"/>
</dbReference>
<evidence type="ECO:0000259" key="8">
    <source>
        <dbReference type="Pfam" id="PF00078"/>
    </source>
</evidence>
<dbReference type="Pfam" id="PF00078">
    <property type="entry name" value="RVT_1"/>
    <property type="match status" value="1"/>
</dbReference>
<sequence>METCGRKKVVGEPAPPSRDPQGAKTEQNVWDDESINVTPFGEEKPSLRLKIEIPEFTSKVYLDDFIDWLSTIKRVFNVWDIPDKLKVKLVAIKLQQHTSLWWDYVNKRQRIERKSKNITVEEGINEFNKLRMMCDAVEEEEQVIAWFLGVLKPDIADIVSLQPYWTYTDVCCLALKVKKQIKANSKGFTSRFTPPTKTASPIAPKTAPKATTPTTSAAGNTKERVDNAPHYYKYSGLEHYACDCPNLKTLAFVPDDADSIYNTDAEPELDEPVDELVYPNSGEVLAIQRVLNVAISKSVDDNSWLHNNIFRTKCTPRTQAEGSNLFMKKTLFEGLMKTNPYVFTFVVVEENDIISEAPLQVQPLLREFADVIPDEISLGLPAMRDIHNCINFIPATWFYNFSKIDLRSGYHQIRMRPGDEWKTAFKTPDGLYEWMVMPFRLSNVPSTFTCLMNQVECDAFEVDIGGVLSQNQRPIGFFSEKLNDARHKYSTYDKEFYAIVRSLDTWRHYLIYNEIVLFSDHEALKFINGQHKLKPHHAKWTQAEGSNLFMKKTLFEGLMKTNPYVFTFMVVEENDIISEAPLQVQPLLKEFADVIPDEISLGLPAIRDIQNCIDFIPATWFYNFSKIDLRSGYHQIRMRPRDEWKTAFKTPDGLYEWMVMPFRLSNVPSTFTRLMNKGGRFTWTSEVAKAFDILKVKVIEDPVLALPNFDEVFQVECDASEVASECDASEVDKCDAIVHSLDTWRHYLIYNETVLFSDHEALKFINGQHKLKPRHAKWVEFIQAF</sequence>
<feature type="domain" description="Reverse transcriptase/retrotransposon-derived protein RNase H-like" evidence="10">
    <location>
        <begin position="683"/>
        <end position="723"/>
    </location>
</feature>
<evidence type="ECO:0000256" key="3">
    <source>
        <dbReference type="ARBA" id="ARBA00022722"/>
    </source>
</evidence>
<dbReference type="InterPro" id="IPR041373">
    <property type="entry name" value="RT_RNaseH"/>
</dbReference>
<dbReference type="Pfam" id="PF17919">
    <property type="entry name" value="RT_RNaseH_2"/>
    <property type="match status" value="1"/>
</dbReference>
<feature type="domain" description="Reverse transcriptase RNase H-like" evidence="9">
    <location>
        <begin position="454"/>
        <end position="541"/>
    </location>
</feature>
<evidence type="ECO:0000256" key="1">
    <source>
        <dbReference type="ARBA" id="ARBA00022679"/>
    </source>
</evidence>
<keyword evidence="1" id="KW-0808">Transferase</keyword>
<feature type="region of interest" description="Disordered" evidence="7">
    <location>
        <begin position="1"/>
        <end position="30"/>
    </location>
</feature>
<comment type="caution">
    <text evidence="11">The sequence shown here is derived from an EMBL/GenBank/DDBJ whole genome shotgun (WGS) entry which is preliminary data.</text>
</comment>
<keyword evidence="6 11" id="KW-0695">RNA-directed DNA polymerase</keyword>
<evidence type="ECO:0000259" key="10">
    <source>
        <dbReference type="Pfam" id="PF17919"/>
    </source>
</evidence>
<dbReference type="PANTHER" id="PTHR35046:SF23">
    <property type="entry name" value="NUCLEOTIDYLTRANSFERASE, RIBONUCLEASE H"/>
    <property type="match status" value="1"/>
</dbReference>
<evidence type="ECO:0000259" key="9">
    <source>
        <dbReference type="Pfam" id="PF17917"/>
    </source>
</evidence>
<dbReference type="InterPro" id="IPR043128">
    <property type="entry name" value="Rev_trsase/Diguanyl_cyclase"/>
</dbReference>
<keyword evidence="4" id="KW-0255">Endonuclease</keyword>
<dbReference type="SUPFAM" id="SSF56672">
    <property type="entry name" value="DNA/RNA polymerases"/>
    <property type="match status" value="2"/>
</dbReference>